<dbReference type="Gene3D" id="3.30.70.330">
    <property type="match status" value="1"/>
</dbReference>
<feature type="region of interest" description="Disordered" evidence="9">
    <location>
        <begin position="531"/>
        <end position="551"/>
    </location>
</feature>
<evidence type="ECO:0000259" key="11">
    <source>
        <dbReference type="PROSITE" id="PS50103"/>
    </source>
</evidence>
<evidence type="ECO:0000259" key="10">
    <source>
        <dbReference type="PROSITE" id="PS50102"/>
    </source>
</evidence>
<dbReference type="SMART" id="SM00360">
    <property type="entry name" value="RRM"/>
    <property type="match status" value="1"/>
</dbReference>
<evidence type="ECO:0000256" key="9">
    <source>
        <dbReference type="SAM" id="MobiDB-lite"/>
    </source>
</evidence>
<evidence type="ECO:0000256" key="4">
    <source>
        <dbReference type="ARBA" id="ARBA00022884"/>
    </source>
</evidence>
<dbReference type="SUPFAM" id="SSF90229">
    <property type="entry name" value="CCCH zinc finger"/>
    <property type="match status" value="1"/>
</dbReference>
<dbReference type="InterPro" id="IPR000571">
    <property type="entry name" value="Znf_CCCH"/>
</dbReference>
<comment type="caution">
    <text evidence="12">The sequence shown here is derived from an EMBL/GenBank/DDBJ whole genome shotgun (WGS) entry which is preliminary data.</text>
</comment>
<dbReference type="PANTHER" id="PTHR14398:SF0">
    <property type="entry name" value="ZINC FINGER PROTEIN SWM"/>
    <property type="match status" value="1"/>
</dbReference>
<dbReference type="EMBL" id="JAVRQU010000007">
    <property type="protein sequence ID" value="KAK5700771.1"/>
    <property type="molecule type" value="Genomic_DNA"/>
</dbReference>
<dbReference type="PANTHER" id="PTHR14398">
    <property type="entry name" value="RNA RECOGNITION RRM/RNP DOMAIN"/>
    <property type="match status" value="1"/>
</dbReference>
<feature type="compositionally biased region" description="Basic and acidic residues" evidence="9">
    <location>
        <begin position="681"/>
        <end position="694"/>
    </location>
</feature>
<dbReference type="PROSITE" id="PS50103">
    <property type="entry name" value="ZF_C3H1"/>
    <property type="match status" value="1"/>
</dbReference>
<dbReference type="GO" id="GO:0005634">
    <property type="term" value="C:nucleus"/>
    <property type="evidence" value="ECO:0007669"/>
    <property type="project" value="TreeGrafter"/>
</dbReference>
<dbReference type="AlphaFoldDB" id="A0AAN7ZU84"/>
<keyword evidence="2 7" id="KW-0863">Zinc-finger</keyword>
<keyword evidence="4 6" id="KW-0694">RNA-binding</keyword>
<keyword evidence="8" id="KW-0175">Coiled coil</keyword>
<dbReference type="InterPro" id="IPR036855">
    <property type="entry name" value="Znf_CCCH_sf"/>
</dbReference>
<comment type="function">
    <text evidence="5">May be involved in the turnover of nuclear polyadenylated (pA+) RNA.</text>
</comment>
<evidence type="ECO:0000256" key="7">
    <source>
        <dbReference type="PROSITE-ProRule" id="PRU00723"/>
    </source>
</evidence>
<evidence type="ECO:0008006" key="14">
    <source>
        <dbReference type="Google" id="ProtNLM"/>
    </source>
</evidence>
<dbReference type="GO" id="GO:0008270">
    <property type="term" value="F:zinc ion binding"/>
    <property type="evidence" value="ECO:0007669"/>
    <property type="project" value="UniProtKB-KW"/>
</dbReference>
<evidence type="ECO:0000256" key="8">
    <source>
        <dbReference type="SAM" id="Coils"/>
    </source>
</evidence>
<proteinExistence type="predicted"/>
<keyword evidence="3 7" id="KW-0862">Zinc</keyword>
<feature type="zinc finger region" description="C3H1-type" evidence="7">
    <location>
        <begin position="218"/>
        <end position="246"/>
    </location>
</feature>
<evidence type="ECO:0000256" key="1">
    <source>
        <dbReference type="ARBA" id="ARBA00022723"/>
    </source>
</evidence>
<reference evidence="12" key="1">
    <citation type="submission" date="2023-08" db="EMBL/GenBank/DDBJ databases">
        <title>Black Yeasts Isolated from many extreme environments.</title>
        <authorList>
            <person name="Coleine C."/>
            <person name="Stajich J.E."/>
            <person name="Selbmann L."/>
        </authorList>
    </citation>
    <scope>NUCLEOTIDE SEQUENCE</scope>
    <source>
        <strain evidence="12">CCFEE 5810</strain>
    </source>
</reference>
<dbReference type="SMART" id="SM00356">
    <property type="entry name" value="ZnF_C3H1"/>
    <property type="match status" value="1"/>
</dbReference>
<dbReference type="CDD" id="cd12257">
    <property type="entry name" value="RRM1_RBM26_like"/>
    <property type="match status" value="1"/>
</dbReference>
<evidence type="ECO:0000256" key="2">
    <source>
        <dbReference type="ARBA" id="ARBA00022771"/>
    </source>
</evidence>
<dbReference type="Gene3D" id="1.20.1390.10">
    <property type="entry name" value="PWI domain"/>
    <property type="match status" value="1"/>
</dbReference>
<sequence>MPLAEADSDLFKAWVIKKLAAISDADSEVLADYVLALVKTDDSEVVARVNCIDNLKDFIGDSARSFVNDVFLAINSRSFDPSRPQSARKPSAAIYEPPKRVSYELPSLPNESRKRSYHDWDAEEGQNEQNDFGAWPDRPLKQPRRGMRVGRQAHQSARGGYHAPQTYTPLQFPPMPTPPPGMPPFDPSNPMAAMMAMGQAMGFLPPTPASATPGYGMPRSAQRCRDYDQKGFCMRGADCPYEHDDNALVVPPQDIEYDPTTPASFNVTPSRVGYVGAPFSNGKSGGRSGGIVARGAPRTELSSMGMNHDKSVTSIVVEQIPEQYFTEDHVRAFFGAFGNIQDVTLRPYKSVAIVEYDDYDSAKTAYKSPDVVFGNRFVKVYWLRPDNVPQPPNGHKPADFDEDFDMEQEEVEGLDYEAIAAKQAEAQRKHDEKKQRIEEVQKNRHELNEKLAALDLERKEANEVIAKKTGKLVPPTSNGDDPAQNKLLQAQLAELEREAWALGIDPAGIDHTPYMPQAAYRGRGRGYRGRFPTRGRAHYQPSYRGGGGFSGGRATMSLDNRPKTVAVTFAEGQYQQHEEALRQYLMFNGLESATLSKHPRREDAALIAFQQRFEAENFTAAFAGGGPLAGSELPKGLGRVALTWYKGDEGTSVANGNGHAEQEITRMDEVEVAEPIVEEQPAPREDRDMDTYDE</sequence>
<dbReference type="PROSITE" id="PS50102">
    <property type="entry name" value="RRM"/>
    <property type="match status" value="1"/>
</dbReference>
<evidence type="ECO:0000256" key="6">
    <source>
        <dbReference type="PROSITE-ProRule" id="PRU00176"/>
    </source>
</evidence>
<feature type="compositionally biased region" description="Basic and acidic residues" evidence="9">
    <location>
        <begin position="660"/>
        <end position="669"/>
    </location>
</feature>
<feature type="domain" description="RRM" evidence="10">
    <location>
        <begin position="313"/>
        <end position="385"/>
    </location>
</feature>
<keyword evidence="1 7" id="KW-0479">Metal-binding</keyword>
<dbReference type="Pfam" id="PF01480">
    <property type="entry name" value="PWI"/>
    <property type="match status" value="1"/>
</dbReference>
<dbReference type="InterPro" id="IPR012677">
    <property type="entry name" value="Nucleotide-bd_a/b_plait_sf"/>
</dbReference>
<feature type="coiled-coil region" evidence="8">
    <location>
        <begin position="416"/>
        <end position="464"/>
    </location>
</feature>
<organism evidence="12 13">
    <name type="scientific">Elasticomyces elasticus</name>
    <dbReference type="NCBI Taxonomy" id="574655"/>
    <lineage>
        <taxon>Eukaryota</taxon>
        <taxon>Fungi</taxon>
        <taxon>Dikarya</taxon>
        <taxon>Ascomycota</taxon>
        <taxon>Pezizomycotina</taxon>
        <taxon>Dothideomycetes</taxon>
        <taxon>Dothideomycetidae</taxon>
        <taxon>Mycosphaerellales</taxon>
        <taxon>Teratosphaeriaceae</taxon>
        <taxon>Elasticomyces</taxon>
    </lineage>
</organism>
<dbReference type="Pfam" id="PF00076">
    <property type="entry name" value="RRM_1"/>
    <property type="match status" value="1"/>
</dbReference>
<dbReference type="InterPro" id="IPR000504">
    <property type="entry name" value="RRM_dom"/>
</dbReference>
<dbReference type="SUPFAM" id="SSF54928">
    <property type="entry name" value="RNA-binding domain, RBD"/>
    <property type="match status" value="1"/>
</dbReference>
<accession>A0AAN7ZU84</accession>
<feature type="region of interest" description="Disordered" evidence="9">
    <location>
        <begin position="649"/>
        <end position="694"/>
    </location>
</feature>
<evidence type="ECO:0000313" key="13">
    <source>
        <dbReference type="Proteomes" id="UP001310594"/>
    </source>
</evidence>
<evidence type="ECO:0000256" key="3">
    <source>
        <dbReference type="ARBA" id="ARBA00022833"/>
    </source>
</evidence>
<dbReference type="Proteomes" id="UP001310594">
    <property type="component" value="Unassembled WGS sequence"/>
</dbReference>
<evidence type="ECO:0000256" key="5">
    <source>
        <dbReference type="ARBA" id="ARBA00043866"/>
    </source>
</evidence>
<dbReference type="InterPro" id="IPR045137">
    <property type="entry name" value="RBM26/27"/>
</dbReference>
<dbReference type="GO" id="GO:0003723">
    <property type="term" value="F:RNA binding"/>
    <property type="evidence" value="ECO:0007669"/>
    <property type="project" value="UniProtKB-UniRule"/>
</dbReference>
<name>A0AAN7ZU84_9PEZI</name>
<protein>
    <recommendedName>
        <fullName evidence="14">C3H1-type domain-containing protein</fullName>
    </recommendedName>
</protein>
<dbReference type="InterPro" id="IPR035979">
    <property type="entry name" value="RBD_domain_sf"/>
</dbReference>
<evidence type="ECO:0000313" key="12">
    <source>
        <dbReference type="EMBL" id="KAK5700771.1"/>
    </source>
</evidence>
<dbReference type="InterPro" id="IPR002483">
    <property type="entry name" value="PWI_dom"/>
</dbReference>
<feature type="domain" description="C3H1-type" evidence="11">
    <location>
        <begin position="218"/>
        <end position="246"/>
    </location>
</feature>
<gene>
    <name evidence="12" type="ORF">LTR97_005288</name>
</gene>